<keyword evidence="3" id="KW-0560">Oxidoreductase</keyword>
<dbReference type="InterPro" id="IPR020843">
    <property type="entry name" value="ER"/>
</dbReference>
<evidence type="ECO:0000256" key="2">
    <source>
        <dbReference type="ARBA" id="ARBA00022833"/>
    </source>
</evidence>
<evidence type="ECO:0000256" key="4">
    <source>
        <dbReference type="ARBA" id="ARBA00023027"/>
    </source>
</evidence>
<dbReference type="SUPFAM" id="SSF50129">
    <property type="entry name" value="GroES-like"/>
    <property type="match status" value="2"/>
</dbReference>
<keyword evidence="2 5" id="KW-0862">Zinc</keyword>
<proteinExistence type="inferred from homology"/>
<dbReference type="Gene3D" id="3.90.180.10">
    <property type="entry name" value="Medium-chain alcohol dehydrogenases, catalytic domain"/>
    <property type="match status" value="1"/>
</dbReference>
<dbReference type="SMART" id="SM00829">
    <property type="entry name" value="PKS_ER"/>
    <property type="match status" value="1"/>
</dbReference>
<evidence type="ECO:0000313" key="7">
    <source>
        <dbReference type="EMBL" id="MXY35131.1"/>
    </source>
</evidence>
<dbReference type="Gene3D" id="3.40.50.720">
    <property type="entry name" value="NAD(P)-binding Rossmann-like Domain"/>
    <property type="match status" value="1"/>
</dbReference>
<dbReference type="AlphaFoldDB" id="A0A6B0Y2Y2"/>
<organism evidence="7">
    <name type="scientific">Boseongicola sp. SB0664_bin_43</name>
    <dbReference type="NCBI Taxonomy" id="2604844"/>
    <lineage>
        <taxon>Bacteria</taxon>
        <taxon>Pseudomonadati</taxon>
        <taxon>Pseudomonadota</taxon>
        <taxon>Alphaproteobacteria</taxon>
        <taxon>Rhodobacterales</taxon>
        <taxon>Paracoccaceae</taxon>
        <taxon>Boseongicola</taxon>
    </lineage>
</organism>
<accession>A0A6B0Y2Y2</accession>
<dbReference type="GO" id="GO:0046294">
    <property type="term" value="P:formaldehyde catabolic process"/>
    <property type="evidence" value="ECO:0007669"/>
    <property type="project" value="TreeGrafter"/>
</dbReference>
<evidence type="ECO:0000259" key="6">
    <source>
        <dbReference type="SMART" id="SM00829"/>
    </source>
</evidence>
<dbReference type="GO" id="GO:0005829">
    <property type="term" value="C:cytosol"/>
    <property type="evidence" value="ECO:0007669"/>
    <property type="project" value="TreeGrafter"/>
</dbReference>
<comment type="similarity">
    <text evidence="5">Belongs to the zinc-containing alcohol dehydrogenase family.</text>
</comment>
<keyword evidence="1 5" id="KW-0479">Metal-binding</keyword>
<dbReference type="PANTHER" id="PTHR43880">
    <property type="entry name" value="ALCOHOL DEHYDROGENASE"/>
    <property type="match status" value="1"/>
</dbReference>
<dbReference type="Pfam" id="PF00107">
    <property type="entry name" value="ADH_zinc_N"/>
    <property type="match status" value="1"/>
</dbReference>
<evidence type="ECO:0000256" key="3">
    <source>
        <dbReference type="ARBA" id="ARBA00023002"/>
    </source>
</evidence>
<comment type="cofactor">
    <cofactor evidence="5">
        <name>Zn(2+)</name>
        <dbReference type="ChEBI" id="CHEBI:29105"/>
    </cofactor>
</comment>
<evidence type="ECO:0000256" key="5">
    <source>
        <dbReference type="RuleBase" id="RU361277"/>
    </source>
</evidence>
<feature type="domain" description="Enoyl reductase (ER)" evidence="6">
    <location>
        <begin position="12"/>
        <end position="362"/>
    </location>
</feature>
<dbReference type="GO" id="GO:0008270">
    <property type="term" value="F:zinc ion binding"/>
    <property type="evidence" value="ECO:0007669"/>
    <property type="project" value="InterPro"/>
</dbReference>
<dbReference type="PROSITE" id="PS00059">
    <property type="entry name" value="ADH_ZINC"/>
    <property type="match status" value="1"/>
</dbReference>
<dbReference type="InterPro" id="IPR013149">
    <property type="entry name" value="ADH-like_C"/>
</dbReference>
<reference evidence="7" key="1">
    <citation type="submission" date="2019-09" db="EMBL/GenBank/DDBJ databases">
        <title>Characterisation of the sponge microbiome using genome-centric metagenomics.</title>
        <authorList>
            <person name="Engelberts J.P."/>
            <person name="Robbins S.J."/>
            <person name="De Goeij J.M."/>
            <person name="Aranda M."/>
            <person name="Bell S.C."/>
            <person name="Webster N.S."/>
        </authorList>
    </citation>
    <scope>NUCLEOTIDE SEQUENCE</scope>
    <source>
        <strain evidence="7">SB0664_bin_43</strain>
    </source>
</reference>
<keyword evidence="4" id="KW-0520">NAD</keyword>
<dbReference type="InterPro" id="IPR011032">
    <property type="entry name" value="GroES-like_sf"/>
</dbReference>
<dbReference type="InterPro" id="IPR036291">
    <property type="entry name" value="NAD(P)-bd_dom_sf"/>
</dbReference>
<dbReference type="GO" id="GO:0051903">
    <property type="term" value="F:S-(hydroxymethyl)glutathione dehydrogenase [NAD(P)+] activity"/>
    <property type="evidence" value="ECO:0007669"/>
    <property type="project" value="TreeGrafter"/>
</dbReference>
<dbReference type="InterPro" id="IPR013154">
    <property type="entry name" value="ADH-like_N"/>
</dbReference>
<dbReference type="EMBL" id="VXRY01000570">
    <property type="protein sequence ID" value="MXY35131.1"/>
    <property type="molecule type" value="Genomic_DNA"/>
</dbReference>
<name>A0A6B0Y2Y2_9RHOB</name>
<dbReference type="PANTHER" id="PTHR43880:SF12">
    <property type="entry name" value="ALCOHOL DEHYDROGENASE CLASS-3"/>
    <property type="match status" value="1"/>
</dbReference>
<dbReference type="InterPro" id="IPR002328">
    <property type="entry name" value="ADH_Zn_CS"/>
</dbReference>
<sequence length="365" mass="38742">MQARAAILRQDDTTFHIEDVEIGPLNDDEVLVEMVGAGICHTDELFRSDVYPFPRPCILGHEGSGRVIETGSAVGGLEAGDHVVLSVMFCGHCRRCQEGQHYICENIYEANFGGRGDGTNAFSHNGECIHAHFDGQSSFSTVAVSNVRNTIKVRKDAPLEILGPLGCGFRTGLGALINTFDPKAGESIVVYGAGSVGLSAMLAANLMGCHPIIAVDPNEARRNAARDIGASHVFDSAEEDLPARIIALTGGGTRYALDTTGIPAVIRDALESTGVAGFLGILGGSPLGTELVLDANHILFGSRRIQGIQMGDAVGATFIPNMVELMMAGKLPLEKLVTRYPFDQINQAFEDTKAGKCVKAVLTFD</sequence>
<comment type="caution">
    <text evidence="7">The sequence shown here is derived from an EMBL/GenBank/DDBJ whole genome shotgun (WGS) entry which is preliminary data.</text>
</comment>
<dbReference type="SUPFAM" id="SSF51735">
    <property type="entry name" value="NAD(P)-binding Rossmann-fold domains"/>
    <property type="match status" value="1"/>
</dbReference>
<protein>
    <submittedName>
        <fullName evidence="7">NAD(P)-dependent alcohol dehydrogenase</fullName>
    </submittedName>
</protein>
<evidence type="ECO:0000256" key="1">
    <source>
        <dbReference type="ARBA" id="ARBA00022723"/>
    </source>
</evidence>
<dbReference type="CDD" id="cd08278">
    <property type="entry name" value="benzyl_alcohol_DH"/>
    <property type="match status" value="1"/>
</dbReference>
<dbReference type="Pfam" id="PF08240">
    <property type="entry name" value="ADH_N"/>
    <property type="match status" value="1"/>
</dbReference>
<gene>
    <name evidence="7" type="ORF">F4Y60_13825</name>
</gene>